<comment type="caution">
    <text evidence="1">The sequence shown here is derived from an EMBL/GenBank/DDBJ whole genome shotgun (WGS) entry which is preliminary data.</text>
</comment>
<dbReference type="AlphaFoldDB" id="A0A8X8GB14"/>
<gene>
    <name evidence="1" type="ORF">KW868_02375</name>
</gene>
<name>A0A8X8GB14_ACIGI</name>
<protein>
    <submittedName>
        <fullName evidence="1">GDYXXLXY domain-containing protein</fullName>
    </submittedName>
</protein>
<reference evidence="1" key="1">
    <citation type="submission" date="2021-07" db="EMBL/GenBank/DDBJ databases">
        <authorList>
            <person name="Fernandez M."/>
            <person name="Pereira P."/>
            <person name="Torres Tejerizo G.A."/>
            <person name="Gonzalez P."/>
            <person name="Agostini E."/>
        </authorList>
    </citation>
    <scope>NUCLEOTIDE SEQUENCE</scope>
    <source>
        <strain evidence="1">SFC 500-1A</strain>
    </source>
</reference>
<organism evidence="1 2">
    <name type="scientific">Acinetobacter guillouiae</name>
    <name type="common">Acinetobacter genomosp. 11</name>
    <dbReference type="NCBI Taxonomy" id="106649"/>
    <lineage>
        <taxon>Bacteria</taxon>
        <taxon>Pseudomonadati</taxon>
        <taxon>Pseudomonadota</taxon>
        <taxon>Gammaproteobacteria</taxon>
        <taxon>Moraxellales</taxon>
        <taxon>Moraxellaceae</taxon>
        <taxon>Acinetobacter</taxon>
    </lineage>
</organism>
<dbReference type="EMBL" id="JAHWXT010000001">
    <property type="protein sequence ID" value="MCF0263324.1"/>
    <property type="molecule type" value="Genomic_DNA"/>
</dbReference>
<sequence>MKKIIPLCLALSCIVLFLGIIFKNEQHLKNSQSIYVHLQPVDPRSLIQGDYMVLSYQLYFAPQKLNQGDQNNVDPSDNDENHIFSGHYFDQVIENKPSVTAYVELDQQKKVAHTYFEKPKDAQTVKLILKNPDNRHRSLYPASNSFLFAEGLAECYQQATYAEFKVDQQGNAILASLRGEHLQDLGCEAKRSWLDGFSSERTE</sequence>
<accession>A0A8X8GB14</accession>
<evidence type="ECO:0000313" key="2">
    <source>
        <dbReference type="Proteomes" id="UP000887320"/>
    </source>
</evidence>
<proteinExistence type="predicted"/>
<dbReference type="Pfam" id="PF14345">
    <property type="entry name" value="GDYXXLXY"/>
    <property type="match status" value="1"/>
</dbReference>
<dbReference type="InterPro" id="IPR025833">
    <property type="entry name" value="GDYXXLXY"/>
</dbReference>
<dbReference type="RefSeq" id="WP_234622590.1">
    <property type="nucleotide sequence ID" value="NZ_JAHWXT010000001.1"/>
</dbReference>
<evidence type="ECO:0000313" key="1">
    <source>
        <dbReference type="EMBL" id="MCF0263324.1"/>
    </source>
</evidence>
<dbReference type="Proteomes" id="UP000887320">
    <property type="component" value="Unassembled WGS sequence"/>
</dbReference>